<dbReference type="AlphaFoldDB" id="A0A6C0JKS8"/>
<keyword evidence="1" id="KW-1133">Transmembrane helix</keyword>
<evidence type="ECO:0000256" key="1">
    <source>
        <dbReference type="SAM" id="Phobius"/>
    </source>
</evidence>
<name>A0A6C0JKS8_9ZZZZ</name>
<protein>
    <submittedName>
        <fullName evidence="2">Uncharacterized protein</fullName>
    </submittedName>
</protein>
<sequence>MYVYFLLTAFTFYVVAFMLAVPSLGPVPSPVVKALLFTVIHIALHKVLKRK</sequence>
<dbReference type="EMBL" id="MN740412">
    <property type="protein sequence ID" value="QHU05370.1"/>
    <property type="molecule type" value="Genomic_DNA"/>
</dbReference>
<feature type="transmembrane region" description="Helical" evidence="1">
    <location>
        <begin position="31"/>
        <end position="48"/>
    </location>
</feature>
<organism evidence="2">
    <name type="scientific">viral metagenome</name>
    <dbReference type="NCBI Taxonomy" id="1070528"/>
    <lineage>
        <taxon>unclassified sequences</taxon>
        <taxon>metagenomes</taxon>
        <taxon>organismal metagenomes</taxon>
    </lineage>
</organism>
<evidence type="ECO:0000313" key="2">
    <source>
        <dbReference type="EMBL" id="QHU05370.1"/>
    </source>
</evidence>
<proteinExistence type="predicted"/>
<reference evidence="2" key="1">
    <citation type="journal article" date="2020" name="Nature">
        <title>Giant virus diversity and host interactions through global metagenomics.</title>
        <authorList>
            <person name="Schulz F."/>
            <person name="Roux S."/>
            <person name="Paez-Espino D."/>
            <person name="Jungbluth S."/>
            <person name="Walsh D.A."/>
            <person name="Denef V.J."/>
            <person name="McMahon K.D."/>
            <person name="Konstantinidis K.T."/>
            <person name="Eloe-Fadrosh E.A."/>
            <person name="Kyrpides N.C."/>
            <person name="Woyke T."/>
        </authorList>
    </citation>
    <scope>NUCLEOTIDE SEQUENCE</scope>
    <source>
        <strain evidence="2">GVMAG-M-3300027734-16</strain>
    </source>
</reference>
<keyword evidence="1" id="KW-0472">Membrane</keyword>
<feature type="transmembrane region" description="Helical" evidence="1">
    <location>
        <begin position="5"/>
        <end position="25"/>
    </location>
</feature>
<accession>A0A6C0JKS8</accession>
<keyword evidence="1" id="KW-0812">Transmembrane</keyword>